<evidence type="ECO:0000313" key="3">
    <source>
        <dbReference type="Proteomes" id="UP000866496"/>
    </source>
</evidence>
<accession>A0AAN5PHE4</accession>
<comment type="caution">
    <text evidence="2">The sequence shown here is derived from an EMBL/GenBank/DDBJ whole genome shotgun (WGS) entry which is preliminary data.</text>
</comment>
<dbReference type="EMBL" id="DACWHX010000002">
    <property type="protein sequence ID" value="HAU1879046.1"/>
    <property type="molecule type" value="Genomic_DNA"/>
</dbReference>
<proteinExistence type="predicted"/>
<dbReference type="Pfam" id="PF13518">
    <property type="entry name" value="HTH_28"/>
    <property type="match status" value="1"/>
</dbReference>
<feature type="domain" description="Insertion element IS150 protein InsJ-like helix-turn-helix" evidence="1">
    <location>
        <begin position="6"/>
        <end position="40"/>
    </location>
</feature>
<dbReference type="InterPro" id="IPR055247">
    <property type="entry name" value="InsJ-like_HTH"/>
</dbReference>
<reference evidence="2" key="2">
    <citation type="submission" date="2019-10" db="EMBL/GenBank/DDBJ databases">
        <authorList>
            <consortium name="NCBI Pathogen Detection Project"/>
        </authorList>
    </citation>
    <scope>NUCLEOTIDE SEQUENCE</scope>
    <source>
        <strain evidence="2">AZ00058701</strain>
    </source>
</reference>
<gene>
    <name evidence="2" type="ORF">JBJ86_02100</name>
</gene>
<evidence type="ECO:0000313" key="2">
    <source>
        <dbReference type="EMBL" id="HAU1879046.1"/>
    </source>
</evidence>
<evidence type="ECO:0000259" key="1">
    <source>
        <dbReference type="Pfam" id="PF13518"/>
    </source>
</evidence>
<reference evidence="2" key="1">
    <citation type="journal article" date="2018" name="Genome Biol.">
        <title>SKESA: strategic k-mer extension for scrupulous assemblies.</title>
        <authorList>
            <person name="Souvorov A."/>
            <person name="Agarwala R."/>
            <person name="Lipman D.J."/>
        </authorList>
    </citation>
    <scope>NUCLEOTIDE SEQUENCE</scope>
    <source>
        <strain evidence="2">AZ00058701</strain>
    </source>
</reference>
<sequence length="95" mass="10703">MDAGYVCRKCGISRPNLRKWYRRYLKAGIDGLNDESKKPHLFPGKLNSELIKLTLDLRISRNLGARGIQAELVRLPKCPLSLASIHKSLTNLTSI</sequence>
<dbReference type="Proteomes" id="UP000866496">
    <property type="component" value="Unassembled WGS sequence"/>
</dbReference>
<protein>
    <submittedName>
        <fullName evidence="2">Helix-turn-helix domain-containing protein</fullName>
    </submittedName>
</protein>
<dbReference type="SUPFAM" id="SSF46689">
    <property type="entry name" value="Homeodomain-like"/>
    <property type="match status" value="1"/>
</dbReference>
<dbReference type="AlphaFoldDB" id="A0AAN5PHE4"/>
<organism evidence="2 3">
    <name type="scientific">Legionella pneumophila</name>
    <dbReference type="NCBI Taxonomy" id="446"/>
    <lineage>
        <taxon>Bacteria</taxon>
        <taxon>Pseudomonadati</taxon>
        <taxon>Pseudomonadota</taxon>
        <taxon>Gammaproteobacteria</taxon>
        <taxon>Legionellales</taxon>
        <taxon>Legionellaceae</taxon>
        <taxon>Legionella</taxon>
    </lineage>
</organism>
<dbReference type="InterPro" id="IPR009057">
    <property type="entry name" value="Homeodomain-like_sf"/>
</dbReference>
<dbReference type="RefSeq" id="WP_077338864.1">
    <property type="nucleotide sequence ID" value="NZ_CP169562.1"/>
</dbReference>
<name>A0AAN5PHE4_LEGPN</name>